<dbReference type="PRINTS" id="PR00080">
    <property type="entry name" value="SDRFAMILY"/>
</dbReference>
<dbReference type="Pfam" id="PF00106">
    <property type="entry name" value="adh_short"/>
    <property type="match status" value="1"/>
</dbReference>
<dbReference type="InterPro" id="IPR036291">
    <property type="entry name" value="NAD(P)-bd_dom_sf"/>
</dbReference>
<dbReference type="InterPro" id="IPR002347">
    <property type="entry name" value="SDR_fam"/>
</dbReference>
<dbReference type="EMBL" id="JACHWX010000002">
    <property type="protein sequence ID" value="MBB3054538.1"/>
    <property type="molecule type" value="Genomic_DNA"/>
</dbReference>
<evidence type="ECO:0000313" key="6">
    <source>
        <dbReference type="Proteomes" id="UP000539265"/>
    </source>
</evidence>
<sequence length="267" mass="29018">MNNHFNNKVTWITGASSGIGEALAYAMAAAGAKLILSGRRMDELERVKQACSVPGSVQLLQLDLADAASLEGKVADAIACFGHIDIMVHNGGVTQRGLVMETGMEAHRRVMEVDYFSYVELTRALLPHFVARKAGHFVVTSSVMGKIGTPMRSAYAAAKHALHGFFDCLRAEVAADNIKVTILTPGYIRTNISRYAVTNKPYGLSKPSENIENGLSADRAAIQIMKVIKRGAFEAYIGKFSGERFAIWVMRFAPGVFTRIAPKLVPK</sequence>
<comment type="similarity">
    <text evidence="1 3">Belongs to the short-chain dehydrogenases/reductases (SDR) family.</text>
</comment>
<dbReference type="PANTHER" id="PTHR44196:SF1">
    <property type="entry name" value="DEHYDROGENASE_REDUCTASE SDR FAMILY MEMBER 7B"/>
    <property type="match status" value="1"/>
</dbReference>
<dbReference type="InterPro" id="IPR020904">
    <property type="entry name" value="Sc_DH/Rdtase_CS"/>
</dbReference>
<dbReference type="SUPFAM" id="SSF51735">
    <property type="entry name" value="NAD(P)-binding Rossmann-fold domains"/>
    <property type="match status" value="1"/>
</dbReference>
<dbReference type="SMART" id="SM00822">
    <property type="entry name" value="PKS_KR"/>
    <property type="match status" value="1"/>
</dbReference>
<proteinExistence type="inferred from homology"/>
<dbReference type="Gene3D" id="3.40.50.720">
    <property type="entry name" value="NAD(P)-binding Rossmann-like Domain"/>
    <property type="match status" value="1"/>
</dbReference>
<protein>
    <submittedName>
        <fullName evidence="5">Short-subunit dehydrogenase</fullName>
    </submittedName>
</protein>
<evidence type="ECO:0000313" key="5">
    <source>
        <dbReference type="EMBL" id="MBB3054538.1"/>
    </source>
</evidence>
<dbReference type="PANTHER" id="PTHR44196">
    <property type="entry name" value="DEHYDROGENASE/REDUCTASE SDR FAMILY MEMBER 7B"/>
    <property type="match status" value="1"/>
</dbReference>
<dbReference type="GO" id="GO:0016491">
    <property type="term" value="F:oxidoreductase activity"/>
    <property type="evidence" value="ECO:0007669"/>
    <property type="project" value="UniProtKB-KW"/>
</dbReference>
<dbReference type="PROSITE" id="PS00061">
    <property type="entry name" value="ADH_SHORT"/>
    <property type="match status" value="1"/>
</dbReference>
<feature type="domain" description="Ketoreductase" evidence="4">
    <location>
        <begin position="8"/>
        <end position="191"/>
    </location>
</feature>
<reference evidence="5" key="1">
    <citation type="submission" date="2020-08" db="EMBL/GenBank/DDBJ databases">
        <title>Genomic Encyclopedia of Type Strains, Phase III (KMG-III): the genomes of soil and plant-associated and newly described type strains.</title>
        <authorList>
            <person name="Whitman W."/>
        </authorList>
    </citation>
    <scope>NUCLEOTIDE SEQUENCE [LARGE SCALE GENOMIC DNA]</scope>
    <source>
        <strain evidence="5">CECT 8628</strain>
    </source>
</reference>
<dbReference type="InterPro" id="IPR057326">
    <property type="entry name" value="KR_dom"/>
</dbReference>
<dbReference type="AlphaFoldDB" id="A0A839SA97"/>
<keyword evidence="6" id="KW-1185">Reference proteome</keyword>
<dbReference type="PRINTS" id="PR00081">
    <property type="entry name" value="GDHRDH"/>
</dbReference>
<evidence type="ECO:0000256" key="3">
    <source>
        <dbReference type="RuleBase" id="RU000363"/>
    </source>
</evidence>
<comment type="caution">
    <text evidence="5">The sequence shown here is derived from an EMBL/GenBank/DDBJ whole genome shotgun (WGS) entry which is preliminary data.</text>
</comment>
<dbReference type="RefSeq" id="WP_096356788.1">
    <property type="nucleotide sequence ID" value="NZ_AP017313.1"/>
</dbReference>
<accession>A0A839SA97</accession>
<evidence type="ECO:0000256" key="2">
    <source>
        <dbReference type="ARBA" id="ARBA00023002"/>
    </source>
</evidence>
<dbReference type="OrthoDB" id="822355at2"/>
<gene>
    <name evidence="5" type="ORF">FHS11_000948</name>
</gene>
<evidence type="ECO:0000259" key="4">
    <source>
        <dbReference type="SMART" id="SM00822"/>
    </source>
</evidence>
<organism evidence="5 6">
    <name type="scientific">Mucilaginibacter gotjawali</name>
    <dbReference type="NCBI Taxonomy" id="1550579"/>
    <lineage>
        <taxon>Bacteria</taxon>
        <taxon>Pseudomonadati</taxon>
        <taxon>Bacteroidota</taxon>
        <taxon>Sphingobacteriia</taxon>
        <taxon>Sphingobacteriales</taxon>
        <taxon>Sphingobacteriaceae</taxon>
        <taxon>Mucilaginibacter</taxon>
    </lineage>
</organism>
<dbReference type="GO" id="GO:0016020">
    <property type="term" value="C:membrane"/>
    <property type="evidence" value="ECO:0007669"/>
    <property type="project" value="TreeGrafter"/>
</dbReference>
<dbReference type="Proteomes" id="UP000539265">
    <property type="component" value="Unassembled WGS sequence"/>
</dbReference>
<dbReference type="NCBIfam" id="NF004825">
    <property type="entry name" value="PRK06181.1"/>
    <property type="match status" value="1"/>
</dbReference>
<keyword evidence="2" id="KW-0560">Oxidoreductase</keyword>
<evidence type="ECO:0000256" key="1">
    <source>
        <dbReference type="ARBA" id="ARBA00006484"/>
    </source>
</evidence>
<name>A0A839SA97_9SPHI</name>